<name>A0A937KG82_9BACT</name>
<dbReference type="Proteomes" id="UP000614216">
    <property type="component" value="Unassembled WGS sequence"/>
</dbReference>
<proteinExistence type="predicted"/>
<evidence type="ECO:0000313" key="2">
    <source>
        <dbReference type="EMBL" id="MBL6449120.1"/>
    </source>
</evidence>
<gene>
    <name evidence="2" type="ORF">JMN32_22605</name>
</gene>
<reference evidence="2" key="1">
    <citation type="submission" date="2021-01" db="EMBL/GenBank/DDBJ databases">
        <title>Fulvivirga kasyanovii gen. nov., sp nov., a novel member of the phylum Bacteroidetes isolated from seawater in a mussel farm.</title>
        <authorList>
            <person name="Zhao L.-H."/>
            <person name="Wang Z.-J."/>
        </authorList>
    </citation>
    <scope>NUCLEOTIDE SEQUENCE</scope>
    <source>
        <strain evidence="2">29W222</strain>
    </source>
</reference>
<protein>
    <recommendedName>
        <fullName evidence="4">Lipoprotein SmpA/OmlA domain-containing protein</fullName>
    </recommendedName>
</protein>
<organism evidence="2 3">
    <name type="scientific">Fulvivirga marina</name>
    <dbReference type="NCBI Taxonomy" id="2494733"/>
    <lineage>
        <taxon>Bacteria</taxon>
        <taxon>Pseudomonadati</taxon>
        <taxon>Bacteroidota</taxon>
        <taxon>Cytophagia</taxon>
        <taxon>Cytophagales</taxon>
        <taxon>Fulvivirgaceae</taxon>
        <taxon>Fulvivirga</taxon>
    </lineage>
</organism>
<comment type="caution">
    <text evidence="2">The sequence shown here is derived from an EMBL/GenBank/DDBJ whole genome shotgun (WGS) entry which is preliminary data.</text>
</comment>
<dbReference type="InterPro" id="IPR037873">
    <property type="entry name" value="BamE-like"/>
</dbReference>
<sequence length="114" mass="13231">MAGLYSCNKPVDLPNFDESKWQSDHNGCLGRRLQMMNNLKQCKEHIKGLTEDEIVQVLGKPDKNELYKRNQKFYIYEIANATECESSNEEAEHIYLNIRFNATGLAKEVLIYND</sequence>
<dbReference type="EMBL" id="JAEUGD010000066">
    <property type="protein sequence ID" value="MBL6449120.1"/>
    <property type="molecule type" value="Genomic_DNA"/>
</dbReference>
<accession>A0A937KG82</accession>
<dbReference type="RefSeq" id="WP_238354590.1">
    <property type="nucleotide sequence ID" value="NZ_JAEUGD010000066.1"/>
</dbReference>
<dbReference type="Gene3D" id="3.30.1450.10">
    <property type="match status" value="1"/>
</dbReference>
<evidence type="ECO:0000313" key="3">
    <source>
        <dbReference type="Proteomes" id="UP000614216"/>
    </source>
</evidence>
<evidence type="ECO:0008006" key="4">
    <source>
        <dbReference type="Google" id="ProtNLM"/>
    </source>
</evidence>
<evidence type="ECO:0000256" key="1">
    <source>
        <dbReference type="ARBA" id="ARBA00022729"/>
    </source>
</evidence>
<keyword evidence="3" id="KW-1185">Reference proteome</keyword>
<dbReference type="AlphaFoldDB" id="A0A937KG82"/>
<keyword evidence="1" id="KW-0732">Signal</keyword>